<accession>A0A4P5NV67</accession>
<keyword evidence="2" id="KW-1185">Reference proteome</keyword>
<dbReference type="EMBL" id="BDLU01000051">
    <property type="protein sequence ID" value="GCE84124.1"/>
    <property type="molecule type" value="Genomic_DNA"/>
</dbReference>
<name>A0A4P5NV67_9PROT</name>
<protein>
    <submittedName>
        <fullName evidence="1">Uncharacterized protein</fullName>
    </submittedName>
</protein>
<comment type="caution">
    <text evidence="1">The sequence shown here is derived from an EMBL/GenBank/DDBJ whole genome shotgun (WGS) entry which is preliminary data.</text>
</comment>
<dbReference type="AlphaFoldDB" id="A0A4P5NV67"/>
<evidence type="ECO:0000313" key="1">
    <source>
        <dbReference type="EMBL" id="GCE84124.1"/>
    </source>
</evidence>
<reference evidence="2" key="1">
    <citation type="submission" date="2017-01" db="EMBL/GenBank/DDBJ databases">
        <title>Komagataeibacter sp. MSKU9 whole genome sequencing project.</title>
        <authorList>
            <person name="Matsutani M."/>
            <person name="Naloka K."/>
            <person name="Theeragool G."/>
            <person name="Yakushi T."/>
            <person name="Matsushita K."/>
        </authorList>
    </citation>
    <scope>NUCLEOTIDE SEQUENCE [LARGE SCALE GENOMIC DNA]</scope>
    <source>
        <strain evidence="2">MSKU9</strain>
    </source>
</reference>
<dbReference type="Proteomes" id="UP000315095">
    <property type="component" value="Unassembled WGS sequence"/>
</dbReference>
<proteinExistence type="predicted"/>
<sequence>MPVQGEAYMEGYCYKSLLRVDRLIGGGEAVCQFFVR</sequence>
<organism evidence="1 2">
    <name type="scientific">Komagataeibacter diospyri</name>
    <dbReference type="NCBI Taxonomy" id="1932662"/>
    <lineage>
        <taxon>Bacteria</taxon>
        <taxon>Pseudomonadati</taxon>
        <taxon>Pseudomonadota</taxon>
        <taxon>Alphaproteobacteria</taxon>
        <taxon>Acetobacterales</taxon>
        <taxon>Acetobacteraceae</taxon>
        <taxon>Komagataeibacter</taxon>
    </lineage>
</organism>
<gene>
    <name evidence="1" type="ORF">MSKU9_2265</name>
</gene>
<evidence type="ECO:0000313" key="2">
    <source>
        <dbReference type="Proteomes" id="UP000315095"/>
    </source>
</evidence>